<dbReference type="GO" id="GO:0005634">
    <property type="term" value="C:nucleus"/>
    <property type="evidence" value="ECO:0000318"/>
    <property type="project" value="GO_Central"/>
</dbReference>
<feature type="region of interest" description="Disordered" evidence="2">
    <location>
        <begin position="673"/>
        <end position="697"/>
    </location>
</feature>
<feature type="region of interest" description="Disordered" evidence="2">
    <location>
        <begin position="2073"/>
        <end position="2114"/>
    </location>
</feature>
<reference evidence="3 4" key="1">
    <citation type="journal article" date="2014" name="Nat. Commun.">
        <title>Klebsormidium flaccidum genome reveals primary factors for plant terrestrial adaptation.</title>
        <authorList>
            <person name="Hori K."/>
            <person name="Maruyama F."/>
            <person name="Fujisawa T."/>
            <person name="Togashi T."/>
            <person name="Yamamoto N."/>
            <person name="Seo M."/>
            <person name="Sato S."/>
            <person name="Yamada T."/>
            <person name="Mori H."/>
            <person name="Tajima N."/>
            <person name="Moriyama T."/>
            <person name="Ikeuchi M."/>
            <person name="Watanabe M."/>
            <person name="Wada H."/>
            <person name="Kobayashi K."/>
            <person name="Saito M."/>
            <person name="Masuda T."/>
            <person name="Sasaki-Sekimoto Y."/>
            <person name="Mashiguchi K."/>
            <person name="Awai K."/>
            <person name="Shimojima M."/>
            <person name="Masuda S."/>
            <person name="Iwai M."/>
            <person name="Nobusawa T."/>
            <person name="Narise T."/>
            <person name="Kondo S."/>
            <person name="Saito H."/>
            <person name="Sato R."/>
            <person name="Murakawa M."/>
            <person name="Ihara Y."/>
            <person name="Oshima-Yamada Y."/>
            <person name="Ohtaka K."/>
            <person name="Satoh M."/>
            <person name="Sonobe K."/>
            <person name="Ishii M."/>
            <person name="Ohtani R."/>
            <person name="Kanamori-Sato M."/>
            <person name="Honoki R."/>
            <person name="Miyazaki D."/>
            <person name="Mochizuki H."/>
            <person name="Umetsu J."/>
            <person name="Higashi K."/>
            <person name="Shibata D."/>
            <person name="Kamiya Y."/>
            <person name="Sato N."/>
            <person name="Nakamura Y."/>
            <person name="Tabata S."/>
            <person name="Ida S."/>
            <person name="Kurokawa K."/>
            <person name="Ohta H."/>
        </authorList>
    </citation>
    <scope>NUCLEOTIDE SEQUENCE [LARGE SCALE GENOMIC DNA]</scope>
    <source>
        <strain evidence="3 4">NIES-2285</strain>
    </source>
</reference>
<feature type="region of interest" description="Disordered" evidence="2">
    <location>
        <begin position="297"/>
        <end position="560"/>
    </location>
</feature>
<feature type="compositionally biased region" description="Gly residues" evidence="2">
    <location>
        <begin position="915"/>
        <end position="924"/>
    </location>
</feature>
<dbReference type="SUPFAM" id="SSF48452">
    <property type="entry name" value="TPR-like"/>
    <property type="match status" value="1"/>
</dbReference>
<feature type="compositionally biased region" description="Basic and acidic residues" evidence="2">
    <location>
        <begin position="880"/>
        <end position="908"/>
    </location>
</feature>
<dbReference type="OrthoDB" id="1922977at2759"/>
<evidence type="ECO:0000256" key="2">
    <source>
        <dbReference type="SAM" id="MobiDB-lite"/>
    </source>
</evidence>
<feature type="compositionally biased region" description="Polar residues" evidence="2">
    <location>
        <begin position="539"/>
        <end position="548"/>
    </location>
</feature>
<feature type="compositionally biased region" description="Basic residues" evidence="2">
    <location>
        <begin position="2075"/>
        <end position="2087"/>
    </location>
</feature>
<evidence type="ECO:0000313" key="3">
    <source>
        <dbReference type="EMBL" id="GAQ82761.1"/>
    </source>
</evidence>
<feature type="region of interest" description="Disordered" evidence="2">
    <location>
        <begin position="865"/>
        <end position="952"/>
    </location>
</feature>
<dbReference type="PANTHER" id="PTHR21563:SF3">
    <property type="entry name" value="ZINC FINGER C3H1 DOMAIN-CONTAINING PROTEIN"/>
    <property type="match status" value="1"/>
</dbReference>
<name>A0A1Y1I0T5_KLENI</name>
<feature type="compositionally biased region" description="Polar residues" evidence="2">
    <location>
        <begin position="1136"/>
        <end position="1150"/>
    </location>
</feature>
<feature type="compositionally biased region" description="Polar residues" evidence="2">
    <location>
        <begin position="1106"/>
        <end position="1115"/>
    </location>
</feature>
<accession>A0A1Y1I0T5</accession>
<dbReference type="STRING" id="105231.A0A1Y1I0T5"/>
<feature type="coiled-coil region" evidence="1">
    <location>
        <begin position="609"/>
        <end position="650"/>
    </location>
</feature>
<keyword evidence="1" id="KW-0175">Coiled coil</keyword>
<feature type="region of interest" description="Disordered" evidence="2">
    <location>
        <begin position="807"/>
        <end position="829"/>
    </location>
</feature>
<organism evidence="3 4">
    <name type="scientific">Klebsormidium nitens</name>
    <name type="common">Green alga</name>
    <name type="synonym">Ulothrix nitens</name>
    <dbReference type="NCBI Taxonomy" id="105231"/>
    <lineage>
        <taxon>Eukaryota</taxon>
        <taxon>Viridiplantae</taxon>
        <taxon>Streptophyta</taxon>
        <taxon>Klebsormidiophyceae</taxon>
        <taxon>Klebsormidiales</taxon>
        <taxon>Klebsormidiaceae</taxon>
        <taxon>Klebsormidium</taxon>
    </lineage>
</organism>
<feature type="compositionally biased region" description="Low complexity" evidence="2">
    <location>
        <begin position="90"/>
        <end position="99"/>
    </location>
</feature>
<dbReference type="EMBL" id="DF237072">
    <property type="protein sequence ID" value="GAQ82761.1"/>
    <property type="molecule type" value="Genomic_DNA"/>
</dbReference>
<gene>
    <name evidence="3" type="ORF">KFL_001230090</name>
</gene>
<protein>
    <recommendedName>
        <fullName evidence="5">Zinc-finger domain-containing protein</fullName>
    </recommendedName>
</protein>
<evidence type="ECO:0008006" key="5">
    <source>
        <dbReference type="Google" id="ProtNLM"/>
    </source>
</evidence>
<dbReference type="InterPro" id="IPR039278">
    <property type="entry name" value="Red1"/>
</dbReference>
<feature type="region of interest" description="Disordered" evidence="2">
    <location>
        <begin position="996"/>
        <end position="1173"/>
    </location>
</feature>
<sequence>MVSVLAAAEGENGALLGLARGMIIPLVKDDLSMLGASLFVTSVAQEEKVAPPPPPQAAKPRIPSKQSPLRKIPSSSTLLSVAARDNAPERSSSQPPQSRVNRSTPPSRPSKALTEKRGLASSGGARLPAKGPPQKALPIGVTKRSESVDGAAKAESFLANLRSGGLVGKEDGTDLVFTFSDDSEDEASAGESLQSEMERVRQQLQKLEGGRNVREGSVPAEESESRSNGGRPESGGGNPGPLSRFAGRLGPLKGSLAVGGKGLVVSVIGGQKPGPNTKIVAKAVSVETALEEMRRKVASMEQEMKQTSKGGRPATPPVGQKRKAVAQPVGVKEENKRPAGGSPQKVATGGGAPGVFARLGEVKAAPGGVVSPKTVVGVSNSSKGGVGEKGSESLPRAPQKKQTVLPQKGQGVDDGSRTGVGMVELERGNPNPKSKHKPDEPQGPVAVPAAKPSTTLMSQTGMKELRSANVPAPLKEPLEGKGAAESGRASPPKRKASPADVSRPPLKQPKLEKELTGVALQAAPDGATAAPLGPRSPSKPISTPQGITSGEPAPSVPKTLAPVPAELSAAAGALVPLELGVTSAEPGATSAERQLAALAQEEERCWAGLREGEAEAAEWGRNREELQRALSEAEKAEREARERVLVMREKLEANRRLRVELELRDRMEKRLRQVRGRGQRDGGTDAQEKRLGAGNGGLRIEDGVRQAVEAREGLAEGLAEVLVVAASGAGPGIATGGDGAVWTHEEHEGGYVVSQLEEREPRAEPANHVSGLPEKAGVSGGVSEVVSRDEGAASRGAIVSVKELTADRRGAHGAARRHASPEAAGTYAALPSGAGETKQREVPGGLAVGDPVTVASVPEFERDIADGRKAPGGAISGETAHGEGATERRSSSADLRGGRDVGAPDRVGEQAPGAGAPGQKGGLSKGLMESPVDLAGTDLPQPIGGESPEGSAFLVVSSSEARKGEREGGSQGGAEGLRVQAIAAGMHVFVESAQPAAESGARLGQVAEKGARAGGQEVGRKRPPESDGKAPVRYRVEADGHLPKRLRGEEKEGPSEADGENGLAAKETTARNDPALTADVLSEPLPESIPALASSASLEVEPTPIEASTSTSPHHSSFEVRGASPKCGSEPAPKSVNPSMPDTPSSSKAPQSAEALNLDPRQNLKPLDAPKPPNPLQERLATLLAETAPPGGAFTGALTAFRSFRLTPQYGTVWGRKLESLTWSNAVLPNWPLCATEVLSGRCSEKGCEYQHARDYVLKEKGLLAQLRGYGAATDTLRGKDTENKVTTLEERAAQVVQQTWRKGITAPFLVEPALKKWNEAPIPIYRVGNYLMDHRERPLPSGRGFSTPRAVASPVLSPGLVRPVTAGMPFIGELEREDDGTAPSTWRYWERVEAVENGDGNESWEEALQRALDIVDNNLETRNTEKLDQALAILARALEGNRQVPCLWAVYLELFIRRAKDDQEAVEMMEAAVRFNPSSYALWVFYLNTRTTLEGKLRICQRACSSITSSLTTRVKEDSDPVNLSAALLDLTLRQPHLHSESGDHQAVIAEVQSLLAQATADAPSHETQVENAGRVFLSGLTPSDSVVLWVSCAHLLAYGVLPNCTSSRLGFAQVLVSPEETWLDQSRLELIRGSEVAVLHVFQIAANEFSFRASESKGGSEEATHAWRLGLQSLASHSVSVTGLILGVDQALAVCDQLLEVYPGHTDLAYRRATMLLRTTPVSGQNGRPEKKSDGEVSEALKSLLPIAESLNGTESATEAEGDQYLAVLRCAELLREWTSDEAALRFLQRTLHGSPKDCVEALCCCALKASLEGDQLQANELAKSLEALAQSREHVRLVAEQRATFAADVTSDVALAALTSLLPRGSGGARWPALELRPLAPPWDDVTSEGLREQLRHAWWNKTAWDYSLVNHVISAWLPEIKSLLNGRGGEVSPERVQELVAALEHLLRCTPGNVALSLASGKLGLKSSSDGPAIRAELFESWSIPLVFEALVLAQPRAESGLWDELAKRCREAGEERAAEELRLGGEGCNGRTTGSLRAYGMKGRFQSEMVLDELLKIGCRQSFLEPLKKEIKHPRSNGKANKRNHDGPLRQGVVRSSKGYRAGAATRYH</sequence>
<feature type="region of interest" description="Disordered" evidence="2">
    <location>
        <begin position="47"/>
        <end position="150"/>
    </location>
</feature>
<evidence type="ECO:0000313" key="4">
    <source>
        <dbReference type="Proteomes" id="UP000054558"/>
    </source>
</evidence>
<dbReference type="InterPro" id="IPR011990">
    <property type="entry name" value="TPR-like_helical_dom_sf"/>
</dbReference>
<feature type="compositionally biased region" description="Basic and acidic residues" evidence="2">
    <location>
        <begin position="1018"/>
        <end position="1054"/>
    </location>
</feature>
<evidence type="ECO:0000256" key="1">
    <source>
        <dbReference type="SAM" id="Coils"/>
    </source>
</evidence>
<feature type="compositionally biased region" description="Basic and acidic residues" evidence="2">
    <location>
        <begin position="678"/>
        <end position="691"/>
    </location>
</feature>
<dbReference type="Proteomes" id="UP000054558">
    <property type="component" value="Unassembled WGS sequence"/>
</dbReference>
<dbReference type="PANTHER" id="PTHR21563">
    <property type="entry name" value="ZINC FINGER C3H1 DOMAIN-CONTAINING PROTEIN"/>
    <property type="match status" value="1"/>
</dbReference>
<proteinExistence type="predicted"/>
<feature type="region of interest" description="Disordered" evidence="2">
    <location>
        <begin position="178"/>
        <end position="251"/>
    </location>
</feature>
<keyword evidence="4" id="KW-1185">Reference proteome</keyword>
<feature type="compositionally biased region" description="Polar residues" evidence="2">
    <location>
        <begin position="452"/>
        <end position="461"/>
    </location>
</feature>
<dbReference type="Gene3D" id="1.25.40.10">
    <property type="entry name" value="Tetratricopeptide repeat domain"/>
    <property type="match status" value="1"/>
</dbReference>